<comment type="subunit">
    <text evidence="10">Monomer.</text>
</comment>
<feature type="binding site" evidence="10">
    <location>
        <begin position="291"/>
        <end position="292"/>
    </location>
    <ligand>
        <name>S-adenosyl-L-methionine</name>
        <dbReference type="ChEBI" id="CHEBI:59789"/>
    </ligand>
</feature>
<keyword evidence="8 10" id="KW-0539">Nucleus</keyword>
<dbReference type="Gene3D" id="3.40.50.150">
    <property type="entry name" value="Vaccinia Virus protein VP39"/>
    <property type="match status" value="1"/>
</dbReference>
<dbReference type="InterPro" id="IPR029063">
    <property type="entry name" value="SAM-dependent_MTases_sf"/>
</dbReference>
<dbReference type="Pfam" id="PF25133">
    <property type="entry name" value="TYW2_N_2"/>
    <property type="match status" value="1"/>
</dbReference>
<keyword evidence="5 10" id="KW-0949">S-adenosyl-L-methionine</keyword>
<feature type="binding site" evidence="10">
    <location>
        <position position="366"/>
    </location>
    <ligand>
        <name>S-adenosyl-L-methionine</name>
        <dbReference type="ChEBI" id="CHEBI:59789"/>
    </ligand>
</feature>
<keyword evidence="14" id="KW-1185">Reference proteome</keyword>
<feature type="compositionally biased region" description="Basic and acidic residues" evidence="11">
    <location>
        <begin position="456"/>
        <end position="483"/>
    </location>
</feature>
<dbReference type="Proteomes" id="UP001159427">
    <property type="component" value="Unassembled WGS sequence"/>
</dbReference>
<evidence type="ECO:0000256" key="1">
    <source>
        <dbReference type="ARBA" id="ARBA00009775"/>
    </source>
</evidence>
<evidence type="ECO:0000256" key="2">
    <source>
        <dbReference type="ARBA" id="ARBA00022490"/>
    </source>
</evidence>
<comment type="similarity">
    <text evidence="1">Belongs to the class I-like SAM-binding methyltransferase superfamily. TRM5/TYW2 family.</text>
</comment>
<dbReference type="CDD" id="cd02440">
    <property type="entry name" value="AdoMet_MTases"/>
    <property type="match status" value="1"/>
</dbReference>
<comment type="subcellular location">
    <subcellularLocation>
        <location evidence="10">Mitochondrion matrix</location>
    </subcellularLocation>
    <subcellularLocation>
        <location evidence="10">Nucleus</location>
    </subcellularLocation>
    <subcellularLocation>
        <location evidence="10">Cytoplasm</location>
    </subcellularLocation>
    <text evidence="10">Predominantly in the mitochondria and in the nucleus.</text>
</comment>
<comment type="function">
    <text evidence="10">Specifically methylates the N1 position of guanosine-37 in various cytoplasmic and mitochondrial tRNAs. Methylation is not dependent on the nature of the nucleoside 5' of the target nucleoside. This is the first step in the biosynthesis of wybutosine (yW), a modified base adjacent to the anticodon of tRNAs and required for accurate decoding.</text>
</comment>
<feature type="region of interest" description="Disordered" evidence="11">
    <location>
        <begin position="313"/>
        <end position="347"/>
    </location>
</feature>
<feature type="binding site" evidence="10">
    <location>
        <begin position="263"/>
        <end position="264"/>
    </location>
    <ligand>
        <name>S-adenosyl-L-methionine</name>
        <dbReference type="ChEBI" id="CHEBI:59789"/>
    </ligand>
</feature>
<evidence type="ECO:0000313" key="13">
    <source>
        <dbReference type="EMBL" id="CAH3041154.1"/>
    </source>
</evidence>
<feature type="binding site" evidence="10">
    <location>
        <position position="225"/>
    </location>
    <ligand>
        <name>S-adenosyl-L-methionine</name>
        <dbReference type="ChEBI" id="CHEBI:59789"/>
    </ligand>
</feature>
<dbReference type="PROSITE" id="PS51684">
    <property type="entry name" value="SAM_MT_TRM5_TYW2"/>
    <property type="match status" value="1"/>
</dbReference>
<dbReference type="EMBL" id="CALNXI010000728">
    <property type="protein sequence ID" value="CAH3041154.1"/>
    <property type="molecule type" value="Genomic_DNA"/>
</dbReference>
<comment type="caution">
    <text evidence="13">The sequence shown here is derived from an EMBL/GenBank/DDBJ whole genome shotgun (WGS) entry which is preliminary data.</text>
</comment>
<keyword evidence="7 10" id="KW-0496">Mitochondrion</keyword>
<evidence type="ECO:0000256" key="4">
    <source>
        <dbReference type="ARBA" id="ARBA00022679"/>
    </source>
</evidence>
<sequence length="483" mass="53708">MEKLSGIPSFLVPPKGVRGSKILNKEAFKTIINLPALRIEAKKCSLFLKSLSKCLLNQPRLRNIVPDTTAKDKKLLLLNPQKPLAGLEEHDRKFAESHGAEETMYELVLGYEHWTSEQVLRAVLPLEISEVPSSFETIGHIAHVNLRDSQLDYKKLIGQVLLDKNSPQIKTVVNKTNTIHDIFRFFQMEVIAGENNLYTSVKQDGCIFEFDFSKVYWNSRLQMEHSRLVELFDPGDVVCDMFAGVGPFAIPAAKRGCIVYANDLNPASYEALLKNSKLNHVENKVHAFNMDGREFMRKMIQLSTSSSLNKLSSTSSSSSMSASSSSTSLFSSSTSSSLTSPSLSWDNSSEDNGKNCLKPFAHVVMNLPASAVEFLDVFRGLYSAHRHLALPTIHCYCFSKSQSPGEDAKKQVEERLGSSLTSQCTIHCVRDVAPKKVMVCVSFKLPTSVAFADAGPKSDTESKRHRDDCVHAEKDPKQAKLEL</sequence>
<dbReference type="InterPro" id="IPR025792">
    <property type="entry name" value="tRNA_Gua_MeTrfase_euk"/>
</dbReference>
<dbReference type="InterPro" id="IPR056743">
    <property type="entry name" value="TRM5-TYW2-like_MTfase"/>
</dbReference>
<gene>
    <name evidence="13" type="ORF">PEVE_00040184</name>
</gene>
<dbReference type="PANTHER" id="PTHR23245:SF36">
    <property type="entry name" value="TRNA (GUANINE(37)-N1)-METHYLTRANSFERASE"/>
    <property type="match status" value="1"/>
</dbReference>
<comment type="similarity">
    <text evidence="10">Belongs to the TRM5 / TYW2 family.</text>
</comment>
<keyword evidence="6 10" id="KW-0819">tRNA processing</keyword>
<dbReference type="EC" id="2.1.1.228" evidence="10"/>
<evidence type="ECO:0000256" key="3">
    <source>
        <dbReference type="ARBA" id="ARBA00022603"/>
    </source>
</evidence>
<evidence type="ECO:0000256" key="11">
    <source>
        <dbReference type="SAM" id="MobiDB-lite"/>
    </source>
</evidence>
<organism evidence="13 14">
    <name type="scientific">Porites evermanni</name>
    <dbReference type="NCBI Taxonomy" id="104178"/>
    <lineage>
        <taxon>Eukaryota</taxon>
        <taxon>Metazoa</taxon>
        <taxon>Cnidaria</taxon>
        <taxon>Anthozoa</taxon>
        <taxon>Hexacorallia</taxon>
        <taxon>Scleractinia</taxon>
        <taxon>Fungiina</taxon>
        <taxon>Poritidae</taxon>
        <taxon>Porites</taxon>
    </lineage>
</organism>
<protein>
    <recommendedName>
        <fullName evidence="10">tRNA (guanine(37)-N1)-methyltransferase</fullName>
        <ecNumber evidence="10">2.1.1.228</ecNumber>
    </recommendedName>
    <alternativeName>
        <fullName evidence="10">M1G-methyltransferase</fullName>
    </alternativeName>
    <alternativeName>
        <fullName evidence="10">tRNA [GM37] methyltransferase</fullName>
    </alternativeName>
    <alternativeName>
        <fullName evidence="10">tRNA methyltransferase 5 homolog</fullName>
    </alternativeName>
</protein>
<evidence type="ECO:0000256" key="6">
    <source>
        <dbReference type="ARBA" id="ARBA00022694"/>
    </source>
</evidence>
<evidence type="ECO:0000256" key="7">
    <source>
        <dbReference type="ARBA" id="ARBA00023128"/>
    </source>
</evidence>
<evidence type="ECO:0000256" key="8">
    <source>
        <dbReference type="ARBA" id="ARBA00023242"/>
    </source>
</evidence>
<comment type="function">
    <text evidence="9">Involved in mitochondrial tRNA methylation. Specifically methylates the N1 position of guanosine-37 in various tRNAs. Methylation is not dependent on the nature of the nucleoside 5' of the target nucleoside. This is the first step in the biosynthesis of wybutosine (yW), a modified base adjacent to the anticodon of tRNAs and required for accurate decoding.</text>
</comment>
<keyword evidence="3 10" id="KW-0489">Methyltransferase</keyword>
<evidence type="ECO:0000256" key="10">
    <source>
        <dbReference type="HAMAP-Rule" id="MF_03152"/>
    </source>
</evidence>
<dbReference type="InterPro" id="IPR056744">
    <property type="entry name" value="TRM5/TYW2-like_N"/>
</dbReference>
<reference evidence="13 14" key="1">
    <citation type="submission" date="2022-05" db="EMBL/GenBank/DDBJ databases">
        <authorList>
            <consortium name="Genoscope - CEA"/>
            <person name="William W."/>
        </authorList>
    </citation>
    <scope>NUCLEOTIDE SEQUENCE [LARGE SCALE GENOMIC DNA]</scope>
</reference>
<evidence type="ECO:0000259" key="12">
    <source>
        <dbReference type="PROSITE" id="PS51684"/>
    </source>
</evidence>
<evidence type="ECO:0000256" key="9">
    <source>
        <dbReference type="ARBA" id="ARBA00045951"/>
    </source>
</evidence>
<dbReference type="HAMAP" id="MF_03152">
    <property type="entry name" value="TRM5"/>
    <property type="match status" value="1"/>
</dbReference>
<proteinExistence type="inferred from homology"/>
<accession>A0ABN8N1V1</accession>
<evidence type="ECO:0000256" key="5">
    <source>
        <dbReference type="ARBA" id="ARBA00022691"/>
    </source>
</evidence>
<dbReference type="Gene3D" id="3.30.300.110">
    <property type="entry name" value="Met-10+ protein-like domains"/>
    <property type="match status" value="1"/>
</dbReference>
<evidence type="ECO:0000313" key="14">
    <source>
        <dbReference type="Proteomes" id="UP001159427"/>
    </source>
</evidence>
<dbReference type="SUPFAM" id="SSF53335">
    <property type="entry name" value="S-adenosyl-L-methionine-dependent methyltransferases"/>
    <property type="match status" value="1"/>
</dbReference>
<name>A0ABN8N1V1_9CNID</name>
<dbReference type="Pfam" id="PF02475">
    <property type="entry name" value="TRM5-TYW2_MTfase"/>
    <property type="match status" value="1"/>
</dbReference>
<dbReference type="PANTHER" id="PTHR23245">
    <property type="entry name" value="TRNA METHYLTRANSFERASE"/>
    <property type="match status" value="1"/>
</dbReference>
<keyword evidence="2 10" id="KW-0963">Cytoplasm</keyword>
<feature type="region of interest" description="Disordered" evidence="11">
    <location>
        <begin position="453"/>
        <end position="483"/>
    </location>
</feature>
<feature type="domain" description="SAM-dependent methyltransferase TRM5/TYW2-type" evidence="12">
    <location>
        <begin position="135"/>
        <end position="447"/>
    </location>
</feature>
<dbReference type="InterPro" id="IPR030382">
    <property type="entry name" value="MeTrfase_TRM5/TYW2"/>
</dbReference>
<comment type="catalytic activity">
    <reaction evidence="10">
        <text>guanosine(37) in tRNA + S-adenosyl-L-methionine = N(1)-methylguanosine(37) in tRNA + S-adenosyl-L-homocysteine + H(+)</text>
        <dbReference type="Rhea" id="RHEA:36899"/>
        <dbReference type="Rhea" id="RHEA-COMP:10145"/>
        <dbReference type="Rhea" id="RHEA-COMP:10147"/>
        <dbReference type="ChEBI" id="CHEBI:15378"/>
        <dbReference type="ChEBI" id="CHEBI:57856"/>
        <dbReference type="ChEBI" id="CHEBI:59789"/>
        <dbReference type="ChEBI" id="CHEBI:73542"/>
        <dbReference type="ChEBI" id="CHEBI:74269"/>
        <dbReference type="EC" id="2.1.1.228"/>
    </reaction>
</comment>
<keyword evidence="4 10" id="KW-0808">Transferase</keyword>